<protein>
    <submittedName>
        <fullName evidence="5">Uncharacterized protein</fullName>
    </submittedName>
</protein>
<dbReference type="Proteomes" id="UP001190700">
    <property type="component" value="Unassembled WGS sequence"/>
</dbReference>
<dbReference type="SMART" id="SM00248">
    <property type="entry name" value="ANK"/>
    <property type="match status" value="4"/>
</dbReference>
<dbReference type="AlphaFoldDB" id="A0AAE0KUY0"/>
<feature type="non-terminal residue" evidence="5">
    <location>
        <position position="1"/>
    </location>
</feature>
<feature type="repeat" description="ANK" evidence="3">
    <location>
        <begin position="757"/>
        <end position="789"/>
    </location>
</feature>
<keyword evidence="4" id="KW-0175">Coiled coil</keyword>
<dbReference type="PROSITE" id="PS50088">
    <property type="entry name" value="ANK_REPEAT"/>
    <property type="match status" value="1"/>
</dbReference>
<reference evidence="5 6" key="1">
    <citation type="journal article" date="2015" name="Genome Biol. Evol.">
        <title>Comparative Genomics of a Bacterivorous Green Alga Reveals Evolutionary Causalities and Consequences of Phago-Mixotrophic Mode of Nutrition.</title>
        <authorList>
            <person name="Burns J.A."/>
            <person name="Paasch A."/>
            <person name="Narechania A."/>
            <person name="Kim E."/>
        </authorList>
    </citation>
    <scope>NUCLEOTIDE SEQUENCE [LARGE SCALE GENOMIC DNA]</scope>
    <source>
        <strain evidence="5 6">PLY_AMNH</strain>
    </source>
</reference>
<dbReference type="InterPro" id="IPR036770">
    <property type="entry name" value="Ankyrin_rpt-contain_sf"/>
</dbReference>
<evidence type="ECO:0000313" key="5">
    <source>
        <dbReference type="EMBL" id="KAK3261676.1"/>
    </source>
</evidence>
<dbReference type="PANTHER" id="PTHR24178">
    <property type="entry name" value="MOLTING PROTEIN MLT-4"/>
    <property type="match status" value="1"/>
</dbReference>
<comment type="caution">
    <text evidence="5">The sequence shown here is derived from an EMBL/GenBank/DDBJ whole genome shotgun (WGS) entry which is preliminary data.</text>
</comment>
<gene>
    <name evidence="5" type="ORF">CYMTET_29426</name>
</gene>
<evidence type="ECO:0000256" key="3">
    <source>
        <dbReference type="PROSITE-ProRule" id="PRU00023"/>
    </source>
</evidence>
<evidence type="ECO:0000256" key="2">
    <source>
        <dbReference type="ARBA" id="ARBA00023043"/>
    </source>
</evidence>
<dbReference type="SUPFAM" id="SSF48403">
    <property type="entry name" value="Ankyrin repeat"/>
    <property type="match status" value="1"/>
</dbReference>
<evidence type="ECO:0000256" key="1">
    <source>
        <dbReference type="ARBA" id="ARBA00022737"/>
    </source>
</evidence>
<name>A0AAE0KUY0_9CHLO</name>
<accession>A0AAE0KUY0</accession>
<evidence type="ECO:0000313" key="6">
    <source>
        <dbReference type="Proteomes" id="UP001190700"/>
    </source>
</evidence>
<dbReference type="Pfam" id="PF12796">
    <property type="entry name" value="Ank_2"/>
    <property type="match status" value="2"/>
</dbReference>
<evidence type="ECO:0000256" key="4">
    <source>
        <dbReference type="SAM" id="Coils"/>
    </source>
</evidence>
<proteinExistence type="predicted"/>
<keyword evidence="6" id="KW-1185">Reference proteome</keyword>
<organism evidence="5 6">
    <name type="scientific">Cymbomonas tetramitiformis</name>
    <dbReference type="NCBI Taxonomy" id="36881"/>
    <lineage>
        <taxon>Eukaryota</taxon>
        <taxon>Viridiplantae</taxon>
        <taxon>Chlorophyta</taxon>
        <taxon>Pyramimonadophyceae</taxon>
        <taxon>Pyramimonadales</taxon>
        <taxon>Pyramimonadaceae</taxon>
        <taxon>Cymbomonas</taxon>
    </lineage>
</organism>
<dbReference type="InterPro" id="IPR002110">
    <property type="entry name" value="Ankyrin_rpt"/>
</dbReference>
<dbReference type="PROSITE" id="PS50297">
    <property type="entry name" value="ANK_REP_REGION"/>
    <property type="match status" value="1"/>
</dbReference>
<feature type="coiled-coil region" evidence="4">
    <location>
        <begin position="432"/>
        <end position="560"/>
    </location>
</feature>
<keyword evidence="2 3" id="KW-0040">ANK repeat</keyword>
<sequence length="818" mass="91300">ELLESHIGSEGYCEDGRESDVSHPTLRLWASTVRPTWLRTSSPIGERHLGGCGGSGNAGRWRVAGEVPQRRGGWLMDGGHAGAAQRAADREKQAQEVQMLHIAIRDLDVALGNRLPFHAPAMWRRAVFRLRIFRMLGARRVEFGSAASLPSDLKDKRRKLQQQKHKLQVVLNGRRAQRDELLTRVSILETAEEALRGVLEEGDEAACGWLSLHELRDSSHALSEEYLKVWHAKVGAMEVAAEREVARMVGTVRELWRSVHPDTENEDPAGVVGIPLGAALLQTHHAWETLQKQMTALVVSEVRRLRELWAFLEIAPEPSEETKLEEMLMCADSEALQWLKLESMTLNRCRNVIEAKALTPEPDDELDKDTQRDVLNLMSLVDTLQVMETTKTEITRVLAQHIAVQSGPKLQRETDMMLIRSQARREVRDVVKRDQEKKKVELAKRAEEAESGRIKERVAQMTEAAVAAKKAQVSAKIMLLENEQKQAQEAKRRAVEEVMSWDKQEAEKRAQCAETMRQLDELSGKLAAQQAEYAGTSQQLESLLRLKAEAEAKREEDSEAHKTRLMEDYEALEADLVRNIDRRSVLHQAVRAKQLDVVKKVLRKARVDVNSVDQDGLTSLQAAMGAQSWECAEYLIQRGATLNQSMPDGRTLLQHAMMKGGWDLAASMIRRGAHPDMPTTDPRQPLEYAAEHGGNGAFVDAIVGCLGIRIVTDFTDPTGKTVLHISAFKGNTEFLSSSLALLEPGDIATLVNKQDKTRKTALHEAARANSVEYVRMLLEAGADHRLRDMGGMTAYTMSAGGGKTRALLESWSKAKAPQ</sequence>
<dbReference type="EMBL" id="LGRX02016745">
    <property type="protein sequence ID" value="KAK3261676.1"/>
    <property type="molecule type" value="Genomic_DNA"/>
</dbReference>
<keyword evidence="1" id="KW-0677">Repeat</keyword>
<dbReference type="Gene3D" id="1.25.40.20">
    <property type="entry name" value="Ankyrin repeat-containing domain"/>
    <property type="match status" value="2"/>
</dbReference>